<dbReference type="PROSITE" id="PS00455">
    <property type="entry name" value="AMP_BINDING"/>
    <property type="match status" value="1"/>
</dbReference>
<accession>A0AAE1F6F2</accession>
<evidence type="ECO:0000256" key="8">
    <source>
        <dbReference type="ARBA" id="ARBA00022832"/>
    </source>
</evidence>
<comment type="similarity">
    <text evidence="2">Belongs to the ATP-dependent AMP-binding enzyme family.</text>
</comment>
<evidence type="ECO:0000256" key="15">
    <source>
        <dbReference type="ARBA" id="ARBA00036527"/>
    </source>
</evidence>
<dbReference type="GO" id="GO:0005886">
    <property type="term" value="C:plasma membrane"/>
    <property type="evidence" value="ECO:0007669"/>
    <property type="project" value="UniProtKB-SubCell"/>
</dbReference>
<evidence type="ECO:0000256" key="2">
    <source>
        <dbReference type="ARBA" id="ARBA00006432"/>
    </source>
</evidence>
<evidence type="ECO:0000256" key="20">
    <source>
        <dbReference type="ARBA" id="ARBA00068795"/>
    </source>
</evidence>
<dbReference type="GO" id="GO:0004467">
    <property type="term" value="F:long-chain fatty acid-CoA ligase activity"/>
    <property type="evidence" value="ECO:0007669"/>
    <property type="project" value="UniProtKB-EC"/>
</dbReference>
<dbReference type="InterPro" id="IPR000873">
    <property type="entry name" value="AMP-dep_synth/lig_dom"/>
</dbReference>
<keyword evidence="8" id="KW-0276">Fatty acid metabolism</keyword>
<sequence length="1169" mass="129986">MLYVRGNRRDFDNWEALGNPDWGYQSVLPYFKKTEDYKGGYLGPTEEYHGRKGPMTVVPQKADYDVFTPSFIAAGQHLGFDVIDPSGPEQIGFASTDYVIRDGERCDTSRAYLAPAATRPNLHVIFDQNKKAVGVEYEHKGKVHSVRAVKEVVVSAGALFSPKLLMLSGLGSRHALLPHGVRIVTELPGVGENLQDHTCVYGLTWTLPQHLPNTAADFLSPKHFSDYVHYRKGPFTTPIGEFGHAWAKVGEDGGDPLWPDIQLFFISSSLSQEGPLSKAAIGLTTQTFLDYIFPLSNTKGVTILPYLTRPKSMGRITLTSSNPHHLPIVDPRYLSHPDDITTLVNGLKLAVRVGQTPPFIKKLGARLYDKPLGACGRYSVGSDGYWECYVRHMASSFYHFAGTCKMGPVSDPYSVVDHRLRVRGVEGLRVVDASVMPVVVSGNTMATVIMIAERAADFIKQDYAANDQYQQWPGAADSKLWQQQQQSSNYTTSTTSTRQRLNNFSLILPLIFIGRMTLLRVASMVGVWGGLWLAGQQGLSLLGWTIPQLSAAQSGCMAVVTYLALGGYHTVYIICKTFRRDIVAGYRFIKVQALLKWAIWNNINIPKLFMANVMKNPNKVALIFEDQEWTFAKMDEYCNRVGNFLVDRGFQKGDSVALFMQNRPEYVCTWLGCAKVGVVPALINFNLQQVALVHSIKVADCKAVICGAEMQQAIDDVKDELKLPIYVSGCDKTPVTIEGAESLDTLLNKSSPIPTARLDSVGVRDKLFYIYTSGTTGLPKAAIIRHARYVFFSTAVHYMTNMDEDDVIYNPLPLYHTAGGMVGMGQVLVFNNTAVIRRKFSASQYWIEAKKYGCTVGQYVGEICRYLLKTPPKPEDTQHKVRVMFGNGVRPQIWEQFTARFNNPCIAEFYGATEGIANIVNYEGKPGACGFVPAVLRFVLPVYLVKVDAETGEPYRDENGLCIICKPGEPGEFVGLIKKNDAARDFHGYADKKATQKKILNDVLKKGDTAFKSGDILVMDELGYLYFRDRTGDTFRWRGENVSSTEVEGIVSKVAGNKDAVVYGVEVPGAEGRAGMAAIVDPNEELDLEEFAQGLSKSLPVYARPLFIRVLSEIDVTGTFKLKKLALQKERFNPNIIKDKLYFLDTKLSKYVDLTQELYQKIEQEKAGL</sequence>
<evidence type="ECO:0000256" key="17">
    <source>
        <dbReference type="ARBA" id="ARBA00046271"/>
    </source>
</evidence>
<dbReference type="InterPro" id="IPR036188">
    <property type="entry name" value="FAD/NAD-bd_sf"/>
</dbReference>
<evidence type="ECO:0000256" key="18">
    <source>
        <dbReference type="ARBA" id="ARBA00048666"/>
    </source>
</evidence>
<keyword evidence="5" id="KW-0436">Ligase</keyword>
<evidence type="ECO:0000256" key="5">
    <source>
        <dbReference type="ARBA" id="ARBA00022598"/>
    </source>
</evidence>
<evidence type="ECO:0000256" key="19">
    <source>
        <dbReference type="ARBA" id="ARBA00060276"/>
    </source>
</evidence>
<dbReference type="GO" id="GO:0044539">
    <property type="term" value="P:long-chain fatty acid import into cell"/>
    <property type="evidence" value="ECO:0007669"/>
    <property type="project" value="TreeGrafter"/>
</dbReference>
<dbReference type="Gene3D" id="3.30.300.30">
    <property type="match status" value="1"/>
</dbReference>
<dbReference type="GO" id="GO:0050660">
    <property type="term" value="F:flavin adenine dinucleotide binding"/>
    <property type="evidence" value="ECO:0007669"/>
    <property type="project" value="InterPro"/>
</dbReference>
<evidence type="ECO:0000256" key="13">
    <source>
        <dbReference type="ARBA" id="ARBA00023140"/>
    </source>
</evidence>
<dbReference type="InterPro" id="IPR000172">
    <property type="entry name" value="GMC_OxRdtase_N"/>
</dbReference>
<keyword evidence="8" id="KW-0443">Lipid metabolism</keyword>
<dbReference type="Gene3D" id="3.30.560.10">
    <property type="entry name" value="Glucose Oxidase, domain 3"/>
    <property type="match status" value="1"/>
</dbReference>
<evidence type="ECO:0000256" key="3">
    <source>
        <dbReference type="ARBA" id="ARBA00022448"/>
    </source>
</evidence>
<dbReference type="SUPFAM" id="SSF51905">
    <property type="entry name" value="FAD/NAD(P)-binding domain"/>
    <property type="match status" value="1"/>
</dbReference>
<dbReference type="PROSITE" id="PS00624">
    <property type="entry name" value="GMC_OXRED_2"/>
    <property type="match status" value="1"/>
</dbReference>
<comment type="catalytic activity">
    <reaction evidence="18">
        <text>tetracosanoate + ATP + CoA = tetracosanoyl-CoA + AMP + diphosphate</text>
        <dbReference type="Rhea" id="RHEA:33639"/>
        <dbReference type="ChEBI" id="CHEBI:30616"/>
        <dbReference type="ChEBI" id="CHEBI:31014"/>
        <dbReference type="ChEBI" id="CHEBI:33019"/>
        <dbReference type="ChEBI" id="CHEBI:57287"/>
        <dbReference type="ChEBI" id="CHEBI:65052"/>
        <dbReference type="ChEBI" id="CHEBI:456215"/>
    </reaction>
    <physiologicalReaction direction="left-to-right" evidence="18">
        <dbReference type="Rhea" id="RHEA:33640"/>
    </physiologicalReaction>
</comment>
<dbReference type="GO" id="GO:0005524">
    <property type="term" value="F:ATP binding"/>
    <property type="evidence" value="ECO:0007669"/>
    <property type="project" value="UniProtKB-KW"/>
</dbReference>
<dbReference type="PANTHER" id="PTHR43107">
    <property type="entry name" value="LONG-CHAIN FATTY ACID TRANSPORT PROTEIN"/>
    <property type="match status" value="1"/>
</dbReference>
<dbReference type="InterPro" id="IPR042099">
    <property type="entry name" value="ANL_N_sf"/>
</dbReference>
<dbReference type="Proteomes" id="UP001286313">
    <property type="component" value="Unassembled WGS sequence"/>
</dbReference>
<dbReference type="InterPro" id="IPR007867">
    <property type="entry name" value="GMC_OxRtase_C"/>
</dbReference>
<dbReference type="Gene3D" id="3.40.50.12780">
    <property type="entry name" value="N-terminal domain of ligase-like"/>
    <property type="match status" value="1"/>
</dbReference>
<keyword evidence="6" id="KW-0812">Transmembrane</keyword>
<dbReference type="GO" id="GO:0005789">
    <property type="term" value="C:endoplasmic reticulum membrane"/>
    <property type="evidence" value="ECO:0007669"/>
    <property type="project" value="TreeGrafter"/>
</dbReference>
<dbReference type="EC" id="6.2.1.3" evidence="14"/>
<keyword evidence="7" id="KW-0547">Nucleotide-binding</keyword>
<evidence type="ECO:0000256" key="12">
    <source>
        <dbReference type="ARBA" id="ARBA00023136"/>
    </source>
</evidence>
<protein>
    <recommendedName>
        <fullName evidence="20">Very long-chain fatty acid transport protein</fullName>
        <ecNumber evidence="14">6.2.1.3</ecNumber>
    </recommendedName>
    <alternativeName>
        <fullName evidence="16">Long-chain-fatty-acid--CoA ligase</fullName>
    </alternativeName>
    <alternativeName>
        <fullName evidence="21">Very-long-chain acyl-CoA synthetase</fullName>
    </alternativeName>
</protein>
<comment type="subcellular location">
    <subcellularLocation>
        <location evidence="1">Cell membrane</location>
        <topology evidence="1">Multi-pass membrane protein</topology>
    </subcellularLocation>
    <subcellularLocation>
        <location evidence="17">Peroxisome membrane</location>
    </subcellularLocation>
</comment>
<evidence type="ECO:0000313" key="24">
    <source>
        <dbReference type="Proteomes" id="UP001286313"/>
    </source>
</evidence>
<evidence type="ECO:0000256" key="1">
    <source>
        <dbReference type="ARBA" id="ARBA00004651"/>
    </source>
</evidence>
<dbReference type="Pfam" id="PF05199">
    <property type="entry name" value="GMC_oxred_C"/>
    <property type="match status" value="1"/>
</dbReference>
<dbReference type="GO" id="GO:0005778">
    <property type="term" value="C:peroxisomal membrane"/>
    <property type="evidence" value="ECO:0007669"/>
    <property type="project" value="UniProtKB-SubCell"/>
</dbReference>
<dbReference type="SUPFAM" id="SSF56801">
    <property type="entry name" value="Acetyl-CoA synthetase-like"/>
    <property type="match status" value="1"/>
</dbReference>
<comment type="catalytic activity">
    <reaction evidence="15">
        <text>a very long-chain fatty acid + ATP + CoA = a very long-chain fatty acyl-CoA + AMP + diphosphate</text>
        <dbReference type="Rhea" id="RHEA:54536"/>
        <dbReference type="ChEBI" id="CHEBI:30616"/>
        <dbReference type="ChEBI" id="CHEBI:33019"/>
        <dbReference type="ChEBI" id="CHEBI:57287"/>
        <dbReference type="ChEBI" id="CHEBI:58950"/>
        <dbReference type="ChEBI" id="CHEBI:138261"/>
        <dbReference type="ChEBI" id="CHEBI:456215"/>
    </reaction>
    <physiologicalReaction direction="left-to-right" evidence="15">
        <dbReference type="Rhea" id="RHEA:54537"/>
    </physiologicalReaction>
</comment>
<dbReference type="PANTHER" id="PTHR43107:SF15">
    <property type="entry name" value="FATTY ACID TRANSPORT PROTEIN 3, ISOFORM A"/>
    <property type="match status" value="1"/>
</dbReference>
<dbReference type="InterPro" id="IPR045851">
    <property type="entry name" value="AMP-bd_C_sf"/>
</dbReference>
<keyword evidence="9" id="KW-0067">ATP-binding</keyword>
<dbReference type="Pfam" id="PF00732">
    <property type="entry name" value="GMC_oxred_N"/>
    <property type="match status" value="1"/>
</dbReference>
<proteinExistence type="inferred from homology"/>
<gene>
    <name evidence="23" type="ORF">Pcinc_026715</name>
</gene>
<evidence type="ECO:0000259" key="22">
    <source>
        <dbReference type="PROSITE" id="PS00624"/>
    </source>
</evidence>
<keyword evidence="12" id="KW-0472">Membrane</keyword>
<evidence type="ECO:0000256" key="11">
    <source>
        <dbReference type="ARBA" id="ARBA00023055"/>
    </source>
</evidence>
<evidence type="ECO:0000256" key="21">
    <source>
        <dbReference type="ARBA" id="ARBA00078285"/>
    </source>
</evidence>
<evidence type="ECO:0000313" key="23">
    <source>
        <dbReference type="EMBL" id="KAK3867860.1"/>
    </source>
</evidence>
<evidence type="ECO:0000256" key="14">
    <source>
        <dbReference type="ARBA" id="ARBA00026121"/>
    </source>
</evidence>
<evidence type="ECO:0000256" key="10">
    <source>
        <dbReference type="ARBA" id="ARBA00022989"/>
    </source>
</evidence>
<dbReference type="AlphaFoldDB" id="A0AAE1F6F2"/>
<keyword evidence="11" id="KW-0445">Lipid transport</keyword>
<comment type="caution">
    <text evidence="23">The sequence shown here is derived from an EMBL/GenBank/DDBJ whole genome shotgun (WGS) entry which is preliminary data.</text>
</comment>
<keyword evidence="10" id="KW-1133">Transmembrane helix</keyword>
<keyword evidence="13" id="KW-0576">Peroxisome</keyword>
<dbReference type="EMBL" id="JAWQEG010003115">
    <property type="protein sequence ID" value="KAK3867860.1"/>
    <property type="molecule type" value="Genomic_DNA"/>
</dbReference>
<dbReference type="GO" id="GO:0005324">
    <property type="term" value="F:long-chain fatty acid transmembrane transporter activity"/>
    <property type="evidence" value="ECO:0007669"/>
    <property type="project" value="TreeGrafter"/>
</dbReference>
<name>A0AAE1F6F2_PETCI</name>
<dbReference type="GO" id="GO:0016614">
    <property type="term" value="F:oxidoreductase activity, acting on CH-OH group of donors"/>
    <property type="evidence" value="ECO:0007669"/>
    <property type="project" value="InterPro"/>
</dbReference>
<reference evidence="23" key="1">
    <citation type="submission" date="2023-10" db="EMBL/GenBank/DDBJ databases">
        <title>Genome assemblies of two species of porcelain crab, Petrolisthes cinctipes and Petrolisthes manimaculis (Anomura: Porcellanidae).</title>
        <authorList>
            <person name="Angst P."/>
        </authorList>
    </citation>
    <scope>NUCLEOTIDE SEQUENCE</scope>
    <source>
        <strain evidence="23">PB745_01</strain>
        <tissue evidence="23">Gill</tissue>
    </source>
</reference>
<keyword evidence="3" id="KW-0813">Transport</keyword>
<evidence type="ECO:0000256" key="7">
    <source>
        <dbReference type="ARBA" id="ARBA00022741"/>
    </source>
</evidence>
<evidence type="ECO:0000256" key="4">
    <source>
        <dbReference type="ARBA" id="ARBA00022475"/>
    </source>
</evidence>
<dbReference type="SUPFAM" id="SSF54373">
    <property type="entry name" value="FAD-linked reductases, C-terminal domain"/>
    <property type="match status" value="1"/>
</dbReference>
<dbReference type="InterPro" id="IPR020845">
    <property type="entry name" value="AMP-binding_CS"/>
</dbReference>
<evidence type="ECO:0000256" key="9">
    <source>
        <dbReference type="ARBA" id="ARBA00022840"/>
    </source>
</evidence>
<dbReference type="FunFam" id="3.40.50.12780:FF:000019">
    <property type="entry name" value="Long-chain fatty acid transporter"/>
    <property type="match status" value="1"/>
</dbReference>
<organism evidence="23 24">
    <name type="scientific">Petrolisthes cinctipes</name>
    <name type="common">Flat porcelain crab</name>
    <dbReference type="NCBI Taxonomy" id="88211"/>
    <lineage>
        <taxon>Eukaryota</taxon>
        <taxon>Metazoa</taxon>
        <taxon>Ecdysozoa</taxon>
        <taxon>Arthropoda</taxon>
        <taxon>Crustacea</taxon>
        <taxon>Multicrustacea</taxon>
        <taxon>Malacostraca</taxon>
        <taxon>Eumalacostraca</taxon>
        <taxon>Eucarida</taxon>
        <taxon>Decapoda</taxon>
        <taxon>Pleocyemata</taxon>
        <taxon>Anomura</taxon>
        <taxon>Galatheoidea</taxon>
        <taxon>Porcellanidae</taxon>
        <taxon>Petrolisthes</taxon>
    </lineage>
</organism>
<feature type="domain" description="Glucose-methanol-choline oxidoreductase N-terminal" evidence="22">
    <location>
        <begin position="157"/>
        <end position="171"/>
    </location>
</feature>
<keyword evidence="24" id="KW-1185">Reference proteome</keyword>
<keyword evidence="4" id="KW-1003">Cell membrane</keyword>
<evidence type="ECO:0000256" key="16">
    <source>
        <dbReference type="ARBA" id="ARBA00041297"/>
    </source>
</evidence>
<dbReference type="FunFam" id="3.30.300.30:FF:000002">
    <property type="entry name" value="Long-chain fatty acid transport protein 1"/>
    <property type="match status" value="1"/>
</dbReference>
<comment type="function">
    <text evidence="19">Acyl-CoA synthetase required for both the import of long chain fatty acids (LCFAs) (C14-C18) and the activation very long chain fatty acids (VLCFAs) (C20-C26) by esterification of the fatty acids into metabolically active CoA-thioesters for subsequent degradation or incorporation into phospholipids. The transport and fatty acyl-CoA synthetase activities are genetically separable and are thus independent activities. Esterifies VLCFAs in the peroxisome matrix. The VLCFAs are actively transported into peroxisomes by a PXA1-PXA2 heterodimeric transporter in the peroxisomal membrane.</text>
</comment>
<dbReference type="NCBIfam" id="NF006134">
    <property type="entry name" value="PRK08279.1"/>
    <property type="match status" value="1"/>
</dbReference>
<evidence type="ECO:0000256" key="6">
    <source>
        <dbReference type="ARBA" id="ARBA00022692"/>
    </source>
</evidence>
<dbReference type="Pfam" id="PF00501">
    <property type="entry name" value="AMP-binding"/>
    <property type="match status" value="1"/>
</dbReference>
<dbReference type="Gene3D" id="3.50.50.60">
    <property type="entry name" value="FAD/NAD(P)-binding domain"/>
    <property type="match status" value="1"/>
</dbReference>